<sequence length="114" mass="12998">MANVSEELLREPHAKIGNHSQIPVFLTQEMYQYSITNTFKGYSCTQLAVELPFTTLPLLISLLHPILSLILIAPIRYTAQRFFPIFAKLLPTQEPMTPPLPRPFPSVRILVTEH</sequence>
<reference evidence="3" key="1">
    <citation type="submission" date="2016-11" db="UniProtKB">
        <authorList>
            <consortium name="WormBaseParasite"/>
        </authorList>
    </citation>
    <scope>IDENTIFICATION</scope>
</reference>
<keyword evidence="1" id="KW-1133">Transmembrane helix</keyword>
<evidence type="ECO:0000313" key="2">
    <source>
        <dbReference type="Proteomes" id="UP000095281"/>
    </source>
</evidence>
<dbReference type="WBParaSite" id="MhA1_Contig632.frz3.gene8">
    <property type="protein sequence ID" value="MhA1_Contig632.frz3.gene8"/>
    <property type="gene ID" value="MhA1_Contig632.frz3.gene8"/>
</dbReference>
<feature type="transmembrane region" description="Helical" evidence="1">
    <location>
        <begin position="56"/>
        <end position="75"/>
    </location>
</feature>
<evidence type="ECO:0000313" key="3">
    <source>
        <dbReference type="WBParaSite" id="MhA1_Contig632.frz3.gene8"/>
    </source>
</evidence>
<proteinExistence type="predicted"/>
<name>A0A1I8BUS7_MELHA</name>
<evidence type="ECO:0000256" key="1">
    <source>
        <dbReference type="SAM" id="Phobius"/>
    </source>
</evidence>
<organism evidence="2 3">
    <name type="scientific">Meloidogyne hapla</name>
    <name type="common">Root-knot nematode worm</name>
    <dbReference type="NCBI Taxonomy" id="6305"/>
    <lineage>
        <taxon>Eukaryota</taxon>
        <taxon>Metazoa</taxon>
        <taxon>Ecdysozoa</taxon>
        <taxon>Nematoda</taxon>
        <taxon>Chromadorea</taxon>
        <taxon>Rhabditida</taxon>
        <taxon>Tylenchina</taxon>
        <taxon>Tylenchomorpha</taxon>
        <taxon>Tylenchoidea</taxon>
        <taxon>Meloidogynidae</taxon>
        <taxon>Meloidogyninae</taxon>
        <taxon>Meloidogyne</taxon>
    </lineage>
</organism>
<keyword evidence="2" id="KW-1185">Reference proteome</keyword>
<dbReference type="AlphaFoldDB" id="A0A1I8BUS7"/>
<accession>A0A1I8BUS7</accession>
<protein>
    <submittedName>
        <fullName evidence="3">Ovule protein</fullName>
    </submittedName>
</protein>
<dbReference type="Proteomes" id="UP000095281">
    <property type="component" value="Unplaced"/>
</dbReference>
<keyword evidence="1" id="KW-0472">Membrane</keyword>
<keyword evidence="1" id="KW-0812">Transmembrane</keyword>